<keyword evidence="7" id="KW-1185">Reference proteome</keyword>
<dbReference type="AlphaFoldDB" id="A0AAF0EWY8"/>
<dbReference type="Gene3D" id="2.130.10.10">
    <property type="entry name" value="YVTN repeat-like/Quinoprotein amine dehydrogenase"/>
    <property type="match status" value="3"/>
</dbReference>
<dbReference type="SUPFAM" id="SSF50978">
    <property type="entry name" value="WD40 repeat-like"/>
    <property type="match status" value="1"/>
</dbReference>
<keyword evidence="1 3" id="KW-0853">WD repeat</keyword>
<feature type="repeat" description="WD" evidence="3">
    <location>
        <begin position="538"/>
        <end position="577"/>
    </location>
</feature>
<dbReference type="GO" id="GO:0140680">
    <property type="term" value="F:histone H3K36me/H3K36me2 demethylase activity"/>
    <property type="evidence" value="ECO:0007669"/>
    <property type="project" value="UniProtKB-EC"/>
</dbReference>
<name>A0AAF0EWY8_9BASI</name>
<dbReference type="InterPro" id="IPR001680">
    <property type="entry name" value="WD40_rpt"/>
</dbReference>
<dbReference type="PANTHER" id="PTHR22847">
    <property type="entry name" value="WD40 REPEAT PROTEIN"/>
    <property type="match status" value="1"/>
</dbReference>
<dbReference type="SMART" id="SM00320">
    <property type="entry name" value="WD40"/>
    <property type="match status" value="6"/>
</dbReference>
<keyword evidence="2" id="KW-0677">Repeat</keyword>
<dbReference type="PROSITE" id="PS50082">
    <property type="entry name" value="WD_REPEATS_2"/>
    <property type="match status" value="5"/>
</dbReference>
<dbReference type="InterPro" id="IPR015943">
    <property type="entry name" value="WD40/YVTN_repeat-like_dom_sf"/>
</dbReference>
<dbReference type="InterPro" id="IPR020472">
    <property type="entry name" value="WD40_PAC1"/>
</dbReference>
<proteinExistence type="predicted"/>
<evidence type="ECO:0000256" key="5">
    <source>
        <dbReference type="SAM" id="MobiDB-lite"/>
    </source>
</evidence>
<keyword evidence="6" id="KW-0560">Oxidoreductase</keyword>
<feature type="repeat" description="WD" evidence="3">
    <location>
        <begin position="515"/>
        <end position="537"/>
    </location>
</feature>
<organism evidence="6 7">
    <name type="scientific">Malassezia cuniculi</name>
    <dbReference type="NCBI Taxonomy" id="948313"/>
    <lineage>
        <taxon>Eukaryota</taxon>
        <taxon>Fungi</taxon>
        <taxon>Dikarya</taxon>
        <taxon>Basidiomycota</taxon>
        <taxon>Ustilaginomycotina</taxon>
        <taxon>Malasseziomycetes</taxon>
        <taxon>Malasseziales</taxon>
        <taxon>Malasseziaceae</taxon>
        <taxon>Malassezia</taxon>
    </lineage>
</organism>
<reference evidence="6" key="1">
    <citation type="submission" date="2023-03" db="EMBL/GenBank/DDBJ databases">
        <title>Mating type loci evolution in Malassezia.</title>
        <authorList>
            <person name="Coelho M.A."/>
        </authorList>
    </citation>
    <scope>NUCLEOTIDE SEQUENCE</scope>
    <source>
        <strain evidence="6">CBS 11721</strain>
    </source>
</reference>
<evidence type="ECO:0000313" key="6">
    <source>
        <dbReference type="EMBL" id="WFD36257.1"/>
    </source>
</evidence>
<dbReference type="Gene3D" id="6.10.280.220">
    <property type="match status" value="1"/>
</dbReference>
<dbReference type="InterPro" id="IPR019775">
    <property type="entry name" value="WD40_repeat_CS"/>
</dbReference>
<dbReference type="CDD" id="cd00200">
    <property type="entry name" value="WD40"/>
    <property type="match status" value="1"/>
</dbReference>
<dbReference type="PANTHER" id="PTHR22847:SF637">
    <property type="entry name" value="WD REPEAT DOMAIN 5B"/>
    <property type="match status" value="1"/>
</dbReference>
<dbReference type="EMBL" id="CP119880">
    <property type="protein sequence ID" value="WFD36257.1"/>
    <property type="molecule type" value="Genomic_DNA"/>
</dbReference>
<evidence type="ECO:0000256" key="4">
    <source>
        <dbReference type="SAM" id="Coils"/>
    </source>
</evidence>
<accession>A0AAF0EWY8</accession>
<evidence type="ECO:0000313" key="7">
    <source>
        <dbReference type="Proteomes" id="UP001219933"/>
    </source>
</evidence>
<dbReference type="PRINTS" id="PR00320">
    <property type="entry name" value="GPROTEINBRPT"/>
</dbReference>
<dbReference type="Proteomes" id="UP001219933">
    <property type="component" value="Chromosome 4"/>
</dbReference>
<feature type="compositionally biased region" description="Acidic residues" evidence="5">
    <location>
        <begin position="399"/>
        <end position="408"/>
    </location>
</feature>
<feature type="repeat" description="WD" evidence="3">
    <location>
        <begin position="297"/>
        <end position="338"/>
    </location>
</feature>
<evidence type="ECO:0000256" key="3">
    <source>
        <dbReference type="PROSITE-ProRule" id="PRU00221"/>
    </source>
</evidence>
<feature type="compositionally biased region" description="Polar residues" evidence="5">
    <location>
        <begin position="376"/>
        <end position="392"/>
    </location>
</feature>
<feature type="coiled-coil region" evidence="4">
    <location>
        <begin position="178"/>
        <end position="240"/>
    </location>
</feature>
<dbReference type="PROSITE" id="PS50294">
    <property type="entry name" value="WD_REPEATS_REGION"/>
    <property type="match status" value="4"/>
</dbReference>
<dbReference type="EC" id="1.14.11.27" evidence="6"/>
<feature type="repeat" description="WD" evidence="3">
    <location>
        <begin position="339"/>
        <end position="371"/>
    </location>
</feature>
<sequence>MGHERSNSGATTEPVAERAPAALQVRAHAARLLSEMAPNLMTQSMVSALAHAGATRDIPLQRTSLLLTPRFMMDHPARSLARIGMSLLRFSGITDRESRNREPATSADVRVLEESQRLLATAAADLVEAGEDQVSLLRGFHATAPESRRGKARRRRVRADIVEKEGPRKAIESRQLSLEELEREDAEIAQELENLSIRRTMCRREIESVDAKIAALQRVRETLEEELVAVRDEELELQEEREGVASLLDIQRHRRAMPGGSALDVTESRGPGRGRHGALFLPSEHDELPPGVAFMTLKGHTSPITALDFSEPYGTLVSSSVDDAVRVWDLSTGEQVGSLDGHKDTVGCLQVEDELCVSGSADNTVRIWDLRRVRQESPSQTAGQPASSQRASGQPAGEPPEDDSDEQESPCVRTLSGHSKSVTALYFRDGQAVTGANDKTLRQWDLETGQCILTMDILWALSNAVPVGDALDAAPDTSAAAYNGPFSYAAPPYEDGSWEMYTDFVGGVQFWGCALASGSADGGVRMWDLRTGQAHRTLVGHTAPVTALQFDDTYVVSGSLDKSVRVWDLRTGNVLETIKYDYPVTSLQFDSRRIVAAVGTRALDVYSRTAQRHSPLAINGHASPAER</sequence>
<protein>
    <submittedName>
        <fullName evidence="6">[histone H3]-dimethyl-L-lysine(36) demethylase</fullName>
        <ecNumber evidence="6">1.14.11.27</ecNumber>
    </submittedName>
</protein>
<feature type="repeat" description="WD" evidence="3">
    <location>
        <begin position="415"/>
        <end position="454"/>
    </location>
</feature>
<keyword evidence="4" id="KW-0175">Coiled coil</keyword>
<dbReference type="InterPro" id="IPR036322">
    <property type="entry name" value="WD40_repeat_dom_sf"/>
</dbReference>
<dbReference type="GO" id="GO:1990234">
    <property type="term" value="C:transferase complex"/>
    <property type="evidence" value="ECO:0007669"/>
    <property type="project" value="UniProtKB-ARBA"/>
</dbReference>
<dbReference type="PROSITE" id="PS00678">
    <property type="entry name" value="WD_REPEATS_1"/>
    <property type="match status" value="4"/>
</dbReference>
<evidence type="ECO:0000256" key="2">
    <source>
        <dbReference type="ARBA" id="ARBA00022737"/>
    </source>
</evidence>
<gene>
    <name evidence="6" type="primary">MDV1</name>
    <name evidence="6" type="ORF">MCUN1_003135</name>
</gene>
<dbReference type="Pfam" id="PF00400">
    <property type="entry name" value="WD40"/>
    <property type="match status" value="4"/>
</dbReference>
<evidence type="ECO:0000256" key="1">
    <source>
        <dbReference type="ARBA" id="ARBA00022574"/>
    </source>
</evidence>
<feature type="region of interest" description="Disordered" evidence="5">
    <location>
        <begin position="374"/>
        <end position="416"/>
    </location>
</feature>